<dbReference type="Proteomes" id="UP001235939">
    <property type="component" value="Chromosome 10"/>
</dbReference>
<accession>A0ABY6KZC7</accession>
<organism evidence="1 2">
    <name type="scientific">Cordylochernes scorpioides</name>
    <dbReference type="NCBI Taxonomy" id="51811"/>
    <lineage>
        <taxon>Eukaryota</taxon>
        <taxon>Metazoa</taxon>
        <taxon>Ecdysozoa</taxon>
        <taxon>Arthropoda</taxon>
        <taxon>Chelicerata</taxon>
        <taxon>Arachnida</taxon>
        <taxon>Pseudoscorpiones</taxon>
        <taxon>Cheliferoidea</taxon>
        <taxon>Chernetidae</taxon>
        <taxon>Cordylochernes</taxon>
    </lineage>
</organism>
<evidence type="ECO:0000313" key="2">
    <source>
        <dbReference type="Proteomes" id="UP001235939"/>
    </source>
</evidence>
<proteinExistence type="predicted"/>
<gene>
    <name evidence="1" type="ORF">LAZ67_10001128</name>
</gene>
<sequence>MEMNKSTHFITLPENLCHIATILNGKHQRKHIQLPHIPMIPTDIPFEFKRLQFPVLLAFAKTINKAQGQSLQLYFGCSRVGKPSNLLVPAPDSKTKNAKIRVISNETACVAVSNKAGISVTIDRCQVKKAPEITAYHIAA</sequence>
<protein>
    <submittedName>
        <fullName evidence="1">Uncharacterized protein</fullName>
    </submittedName>
</protein>
<feature type="non-terminal residue" evidence="1">
    <location>
        <position position="140"/>
    </location>
</feature>
<reference evidence="1 2" key="1">
    <citation type="submission" date="2022-01" db="EMBL/GenBank/DDBJ databases">
        <title>A chromosomal length assembly of Cordylochernes scorpioides.</title>
        <authorList>
            <person name="Zeh D."/>
            <person name="Zeh J."/>
        </authorList>
    </citation>
    <scope>NUCLEOTIDE SEQUENCE [LARGE SCALE GENOMIC DNA]</scope>
    <source>
        <strain evidence="1">IN4F17</strain>
        <tissue evidence="1">Whole Body</tissue>
    </source>
</reference>
<evidence type="ECO:0000313" key="1">
    <source>
        <dbReference type="EMBL" id="UYV72905.1"/>
    </source>
</evidence>
<name>A0ABY6KZC7_9ARAC</name>
<dbReference type="EMBL" id="CP092872">
    <property type="protein sequence ID" value="UYV72905.1"/>
    <property type="molecule type" value="Genomic_DNA"/>
</dbReference>
<keyword evidence="2" id="KW-1185">Reference proteome</keyword>